<dbReference type="RefSeq" id="WP_105804825.1">
    <property type="nucleotide sequence ID" value="NZ_MWZD01000014.1"/>
</dbReference>
<dbReference type="PANTHER" id="PTHR43586:SF21">
    <property type="entry name" value="PYRIDOXAL PHOSPHATE (PLP)-DEPENDENT ASPARTATE AMINOTRANSFERASE SUPERFAMILY"/>
    <property type="match status" value="1"/>
</dbReference>
<sequence length="357" mass="36443">MHTTAHATPAAESPFAHLCFAAGPGYLSACTGGLPTAATAAAMRSYLDDWAAGRADARALGEQAERCRALYARIAGVPAERVALGSQVSQLVSVVASSVPDGSEVLCAAGDFASLAHPLEQLAHRGVSVRYAPVARLAEEVRPGTALVAFSLVQSASGEVADAAAIADAAARAGARTLVDLTQSLGWLPLGAAPFDFTVCHAYKWLCAPRGTAFLTVREGLDDELRPLAAGWCSADDIWSSCYAGNMPLAAGAGRFDVSPAWPVIGGTEAALRDIASLDIDAVHAHDLALANAARTALGLPAGGSAIVTWSDPAGDDLAALTAAGIVASGRAGNARISFHLWNTEADVARLARALGR</sequence>
<dbReference type="Proteomes" id="UP000238650">
    <property type="component" value="Unassembled WGS sequence"/>
</dbReference>
<gene>
    <name evidence="2" type="ORF">B4915_05190</name>
</gene>
<dbReference type="PANTHER" id="PTHR43586">
    <property type="entry name" value="CYSTEINE DESULFURASE"/>
    <property type="match status" value="1"/>
</dbReference>
<accession>A0A2S9QQM0</accession>
<dbReference type="GO" id="GO:0008483">
    <property type="term" value="F:transaminase activity"/>
    <property type="evidence" value="ECO:0007669"/>
    <property type="project" value="UniProtKB-KW"/>
</dbReference>
<dbReference type="AlphaFoldDB" id="A0A2S9QQM0"/>
<organism evidence="2 3">
    <name type="scientific">Leucobacter massiliensis</name>
    <dbReference type="NCBI Taxonomy" id="1686285"/>
    <lineage>
        <taxon>Bacteria</taxon>
        <taxon>Bacillati</taxon>
        <taxon>Actinomycetota</taxon>
        <taxon>Actinomycetes</taxon>
        <taxon>Micrococcales</taxon>
        <taxon>Microbacteriaceae</taxon>
        <taxon>Leucobacter</taxon>
    </lineage>
</organism>
<proteinExistence type="predicted"/>
<dbReference type="EMBL" id="MWZD01000014">
    <property type="protein sequence ID" value="PRI11886.1"/>
    <property type="molecule type" value="Genomic_DNA"/>
</dbReference>
<dbReference type="Pfam" id="PF00266">
    <property type="entry name" value="Aminotran_5"/>
    <property type="match status" value="1"/>
</dbReference>
<dbReference type="Gene3D" id="3.40.640.10">
    <property type="entry name" value="Type I PLP-dependent aspartate aminotransferase-like (Major domain)"/>
    <property type="match status" value="1"/>
</dbReference>
<dbReference type="InterPro" id="IPR015421">
    <property type="entry name" value="PyrdxlP-dep_Trfase_major"/>
</dbReference>
<dbReference type="SUPFAM" id="SSF53383">
    <property type="entry name" value="PLP-dependent transferases"/>
    <property type="match status" value="1"/>
</dbReference>
<dbReference type="InterPro" id="IPR000192">
    <property type="entry name" value="Aminotrans_V_dom"/>
</dbReference>
<evidence type="ECO:0000313" key="3">
    <source>
        <dbReference type="Proteomes" id="UP000238650"/>
    </source>
</evidence>
<evidence type="ECO:0000313" key="2">
    <source>
        <dbReference type="EMBL" id="PRI11886.1"/>
    </source>
</evidence>
<dbReference type="OrthoDB" id="250246at2"/>
<keyword evidence="3" id="KW-1185">Reference proteome</keyword>
<dbReference type="InterPro" id="IPR015424">
    <property type="entry name" value="PyrdxlP-dep_Trfase"/>
</dbReference>
<comment type="caution">
    <text evidence="2">The sequence shown here is derived from an EMBL/GenBank/DDBJ whole genome shotgun (WGS) entry which is preliminary data.</text>
</comment>
<keyword evidence="2" id="KW-0808">Transferase</keyword>
<keyword evidence="2" id="KW-0032">Aminotransferase</keyword>
<feature type="domain" description="Aminotransferase class V" evidence="1">
    <location>
        <begin position="34"/>
        <end position="298"/>
    </location>
</feature>
<dbReference type="Gene3D" id="3.90.1150.10">
    <property type="entry name" value="Aspartate Aminotransferase, domain 1"/>
    <property type="match status" value="1"/>
</dbReference>
<name>A0A2S9QQM0_9MICO</name>
<protein>
    <submittedName>
        <fullName evidence="2">Class V aminotransferase</fullName>
    </submittedName>
</protein>
<evidence type="ECO:0000259" key="1">
    <source>
        <dbReference type="Pfam" id="PF00266"/>
    </source>
</evidence>
<dbReference type="InterPro" id="IPR015422">
    <property type="entry name" value="PyrdxlP-dep_Trfase_small"/>
</dbReference>
<reference evidence="2 3" key="1">
    <citation type="journal article" date="2017" name="New Microbes New Infect">
        <title>Genome sequence of 'Leucobacter massiliensis' sp. nov. isolated from human pharynx after travel to the 2014 Hajj.</title>
        <authorList>
            <person name="Leangapichart T."/>
            <person name="Gautret P."/>
            <person name="Nguyen T.T."/>
            <person name="Armstrong N."/>
            <person name="Rolain J.M."/>
        </authorList>
    </citation>
    <scope>NUCLEOTIDE SEQUENCE [LARGE SCALE GENOMIC DNA]</scope>
    <source>
        <strain evidence="2 3">122RC15</strain>
    </source>
</reference>